<feature type="domain" description="Aminoglycoside phosphotransferase" evidence="1">
    <location>
        <begin position="145"/>
        <end position="217"/>
    </location>
</feature>
<dbReference type="AlphaFoldDB" id="Q0CHE0"/>
<dbReference type="HOGENOM" id="CLU_019189_9_0_1"/>
<dbReference type="Proteomes" id="UP000007963">
    <property type="component" value="Unassembled WGS sequence"/>
</dbReference>
<protein>
    <recommendedName>
        <fullName evidence="1">Aminoglycoside phosphotransferase domain-containing protein</fullName>
    </recommendedName>
</protein>
<dbReference type="VEuPathDB" id="FungiDB:ATEG_06902"/>
<sequence length="415" mass="47919">MTWSSDAATHPVEAEFIIEEKATGVRLGSVWNQLPWELKLRLITQIVDIERQLASMTFPFHGCVYFKGDLRSWTGTPEMDTPASLHRFAIGPLTSTDLWTGSRPDMELDRGPWRTPCAYTWALGHNEKNWIQTCATPRINHYRSSHDHERPTDALHLLDQYLAVAPYLIPAQTDEAAASNVLWHPDLHRDNVFVDPLTGQITSIIDWQAARVAPLFYQSDVPRMFGHTGPVREGWAIPERPDTFDSLSAEEKEKIDADLESETIHKYYQARVCKRTPRHWAVLQQPLIPLIRRPVELVSGAWEHRRLFFLRQSLMWVARSWGEIVPGDVSCPIAFTAEELELHSREEENIDGLRRMLELFRDQGVLPVDGMVEPQDYAVASENNRKFREVFVESAGDEAERRLFENLWPYQEQRD</sequence>
<gene>
    <name evidence="2" type="ORF">ATEG_06902</name>
</gene>
<dbReference type="Pfam" id="PF01636">
    <property type="entry name" value="APH"/>
    <property type="match status" value="1"/>
</dbReference>
<dbReference type="PANTHER" id="PTHR36091:SF2">
    <property type="entry name" value="AMINOGLYCOSIDE PHOSPHOTRANSFERASE DOMAIN-CONTAINING PROTEIN"/>
    <property type="match status" value="1"/>
</dbReference>
<dbReference type="eggNOG" id="ENOG502RM85">
    <property type="taxonomic scope" value="Eukaryota"/>
</dbReference>
<evidence type="ECO:0000313" key="2">
    <source>
        <dbReference type="EMBL" id="EAU32286.1"/>
    </source>
</evidence>
<dbReference type="SUPFAM" id="SSF56112">
    <property type="entry name" value="Protein kinase-like (PK-like)"/>
    <property type="match status" value="1"/>
</dbReference>
<dbReference type="GeneID" id="4319313"/>
<proteinExistence type="predicted"/>
<dbReference type="OrthoDB" id="2831558at2759"/>
<dbReference type="InterPro" id="IPR002575">
    <property type="entry name" value="Aminoglycoside_PTrfase"/>
</dbReference>
<dbReference type="RefSeq" id="XP_001209588.1">
    <property type="nucleotide sequence ID" value="XM_001209588.1"/>
</dbReference>
<organism evidence="2 3">
    <name type="scientific">Aspergillus terreus (strain NIH 2624 / FGSC A1156)</name>
    <dbReference type="NCBI Taxonomy" id="341663"/>
    <lineage>
        <taxon>Eukaryota</taxon>
        <taxon>Fungi</taxon>
        <taxon>Dikarya</taxon>
        <taxon>Ascomycota</taxon>
        <taxon>Pezizomycotina</taxon>
        <taxon>Eurotiomycetes</taxon>
        <taxon>Eurotiomycetidae</taxon>
        <taxon>Eurotiales</taxon>
        <taxon>Aspergillaceae</taxon>
        <taxon>Aspergillus</taxon>
        <taxon>Aspergillus subgen. Circumdati</taxon>
    </lineage>
</organism>
<dbReference type="InterPro" id="IPR011009">
    <property type="entry name" value="Kinase-like_dom_sf"/>
</dbReference>
<dbReference type="OMA" id="DWQSACV"/>
<name>Q0CHE0_ASPTN</name>
<dbReference type="EMBL" id="CH476603">
    <property type="protein sequence ID" value="EAU32286.1"/>
    <property type="molecule type" value="Genomic_DNA"/>
</dbReference>
<accession>Q0CHE0</accession>
<dbReference type="GO" id="GO:0005739">
    <property type="term" value="C:mitochondrion"/>
    <property type="evidence" value="ECO:0007669"/>
    <property type="project" value="TreeGrafter"/>
</dbReference>
<evidence type="ECO:0000313" key="3">
    <source>
        <dbReference type="Proteomes" id="UP000007963"/>
    </source>
</evidence>
<dbReference type="PANTHER" id="PTHR36091">
    <property type="entry name" value="ALTERED INHERITANCE OF MITOCHONDRIA PROTEIN 9, MITOCHONDRIAL"/>
    <property type="match status" value="1"/>
</dbReference>
<dbReference type="Gene3D" id="3.90.1200.10">
    <property type="match status" value="1"/>
</dbReference>
<dbReference type="InterPro" id="IPR051035">
    <property type="entry name" value="Mito_inheritance_9"/>
</dbReference>
<evidence type="ECO:0000259" key="1">
    <source>
        <dbReference type="Pfam" id="PF01636"/>
    </source>
</evidence>
<reference evidence="3" key="1">
    <citation type="submission" date="2005-09" db="EMBL/GenBank/DDBJ databases">
        <title>Annotation of the Aspergillus terreus NIH2624 genome.</title>
        <authorList>
            <person name="Birren B.W."/>
            <person name="Lander E.S."/>
            <person name="Galagan J.E."/>
            <person name="Nusbaum C."/>
            <person name="Devon K."/>
            <person name="Henn M."/>
            <person name="Ma L.-J."/>
            <person name="Jaffe D.B."/>
            <person name="Butler J."/>
            <person name="Alvarez P."/>
            <person name="Gnerre S."/>
            <person name="Grabherr M."/>
            <person name="Kleber M."/>
            <person name="Mauceli E.W."/>
            <person name="Brockman W."/>
            <person name="Rounsley S."/>
            <person name="Young S.K."/>
            <person name="LaButti K."/>
            <person name="Pushparaj V."/>
            <person name="DeCaprio D."/>
            <person name="Crawford M."/>
            <person name="Koehrsen M."/>
            <person name="Engels R."/>
            <person name="Montgomery P."/>
            <person name="Pearson M."/>
            <person name="Howarth C."/>
            <person name="Larson L."/>
            <person name="Luoma S."/>
            <person name="White J."/>
            <person name="Alvarado L."/>
            <person name="Kodira C.D."/>
            <person name="Zeng Q."/>
            <person name="Oleary S."/>
            <person name="Yandava C."/>
            <person name="Denning D.W."/>
            <person name="Nierman W.C."/>
            <person name="Milne T."/>
            <person name="Madden K."/>
        </authorList>
    </citation>
    <scope>NUCLEOTIDE SEQUENCE [LARGE SCALE GENOMIC DNA]</scope>
    <source>
        <strain evidence="3">NIH 2624 / FGSC A1156</strain>
    </source>
</reference>